<gene>
    <name evidence="2" type="ORF">UFOPK2602_00264</name>
    <name evidence="3" type="ORF">UFOPK2806_02113</name>
    <name evidence="4" type="ORF">UFOPK3417_00373</name>
    <name evidence="5" type="ORF">UFOPK4306_00894</name>
</gene>
<dbReference type="InterPro" id="IPR051053">
    <property type="entry name" value="ECH/Chromodomain_protein"/>
</dbReference>
<accession>A0A6J7CYE8</accession>
<dbReference type="EMBL" id="CAFBQP010000027">
    <property type="protein sequence ID" value="CAB5059701.1"/>
    <property type="molecule type" value="Genomic_DNA"/>
</dbReference>
<dbReference type="PANTHER" id="PTHR43684">
    <property type="match status" value="1"/>
</dbReference>
<dbReference type="PANTHER" id="PTHR43684:SF4">
    <property type="entry name" value="ENOYL-COA HYDRATASE_ISOMERASE FAMILY PROTEIN (AFU_ORTHOLOGUE AFUA_1G01890)"/>
    <property type="match status" value="1"/>
</dbReference>
<name>A0A6J7CYE8_9ZZZZ</name>
<dbReference type="AlphaFoldDB" id="A0A6J7CYE8"/>
<comment type="similarity">
    <text evidence="1">Belongs to the enoyl-CoA hydratase/isomerase family.</text>
</comment>
<dbReference type="Pfam" id="PF00378">
    <property type="entry name" value="ECH_1"/>
    <property type="match status" value="1"/>
</dbReference>
<evidence type="ECO:0000313" key="5">
    <source>
        <dbReference type="EMBL" id="CAB5059701.1"/>
    </source>
</evidence>
<evidence type="ECO:0000313" key="4">
    <source>
        <dbReference type="EMBL" id="CAB4863812.1"/>
    </source>
</evidence>
<dbReference type="EMBL" id="CAEZXX010000009">
    <property type="protein sequence ID" value="CAB4695415.1"/>
    <property type="molecule type" value="Genomic_DNA"/>
</dbReference>
<evidence type="ECO:0000256" key="1">
    <source>
        <dbReference type="ARBA" id="ARBA00005254"/>
    </source>
</evidence>
<proteinExistence type="inferred from homology"/>
<sequence length="261" mass="27956">MDYQQILCEQRGDVLLLTLNRPERMNAWTPRMMAELTDAVTRANDDTSVGAIVVTGAGRGFCAGADIGANFGSHLDGDSAADESEPPGGRDWIGLCRESKPLIAAINGACVGVGLTMVLPFDQLVASTTAKLSARFVKMGLVPELASSHFLVARCGWGSASWLALSGTTILGDEAARIRLVDRAVPAEQVLDEALAMAAELASNPPPQLLMIKQLLTQNAVETDIAQVQQRELAALEVAYTSPEHREAVAAFLEKREPRFR</sequence>
<protein>
    <submittedName>
        <fullName evidence="4">Unannotated protein</fullName>
    </submittedName>
</protein>
<reference evidence="4" key="1">
    <citation type="submission" date="2020-05" db="EMBL/GenBank/DDBJ databases">
        <authorList>
            <person name="Chiriac C."/>
            <person name="Salcher M."/>
            <person name="Ghai R."/>
            <person name="Kavagutti S V."/>
        </authorList>
    </citation>
    <scope>NUCLEOTIDE SEQUENCE</scope>
</reference>
<evidence type="ECO:0000313" key="2">
    <source>
        <dbReference type="EMBL" id="CAB4695415.1"/>
    </source>
</evidence>
<dbReference type="InterPro" id="IPR001753">
    <property type="entry name" value="Enoyl-CoA_hydra/iso"/>
</dbReference>
<dbReference type="Gene3D" id="3.90.226.10">
    <property type="entry name" value="2-enoyl-CoA Hydratase, Chain A, domain 1"/>
    <property type="match status" value="1"/>
</dbReference>
<dbReference type="EMBL" id="CAEZYY010000038">
    <property type="protein sequence ID" value="CAB4766185.1"/>
    <property type="molecule type" value="Genomic_DNA"/>
</dbReference>
<evidence type="ECO:0000313" key="3">
    <source>
        <dbReference type="EMBL" id="CAB4766185.1"/>
    </source>
</evidence>
<organism evidence="4">
    <name type="scientific">freshwater metagenome</name>
    <dbReference type="NCBI Taxonomy" id="449393"/>
    <lineage>
        <taxon>unclassified sequences</taxon>
        <taxon>metagenomes</taxon>
        <taxon>ecological metagenomes</taxon>
    </lineage>
</organism>
<dbReference type="SUPFAM" id="SSF52096">
    <property type="entry name" value="ClpP/crotonase"/>
    <property type="match status" value="1"/>
</dbReference>
<dbReference type="EMBL" id="CAFBLR010000020">
    <property type="protein sequence ID" value="CAB4863812.1"/>
    <property type="molecule type" value="Genomic_DNA"/>
</dbReference>
<dbReference type="CDD" id="cd06558">
    <property type="entry name" value="crotonase-like"/>
    <property type="match status" value="1"/>
</dbReference>
<dbReference type="InterPro" id="IPR029045">
    <property type="entry name" value="ClpP/crotonase-like_dom_sf"/>
</dbReference>